<organism evidence="2 3">
    <name type="scientific">Senna tora</name>
    <dbReference type="NCBI Taxonomy" id="362788"/>
    <lineage>
        <taxon>Eukaryota</taxon>
        <taxon>Viridiplantae</taxon>
        <taxon>Streptophyta</taxon>
        <taxon>Embryophyta</taxon>
        <taxon>Tracheophyta</taxon>
        <taxon>Spermatophyta</taxon>
        <taxon>Magnoliopsida</taxon>
        <taxon>eudicotyledons</taxon>
        <taxon>Gunneridae</taxon>
        <taxon>Pentapetalae</taxon>
        <taxon>rosids</taxon>
        <taxon>fabids</taxon>
        <taxon>Fabales</taxon>
        <taxon>Fabaceae</taxon>
        <taxon>Caesalpinioideae</taxon>
        <taxon>Cassia clade</taxon>
        <taxon>Senna</taxon>
    </lineage>
</organism>
<accession>A0A835CHB0</accession>
<proteinExistence type="predicted"/>
<dbReference type="AlphaFoldDB" id="A0A835CHB0"/>
<dbReference type="Proteomes" id="UP000634136">
    <property type="component" value="Unassembled WGS sequence"/>
</dbReference>
<gene>
    <name evidence="2" type="ORF">G2W53_004487</name>
</gene>
<dbReference type="EMBL" id="JAAIUW010000002">
    <property type="protein sequence ID" value="KAF7842189.1"/>
    <property type="molecule type" value="Genomic_DNA"/>
</dbReference>
<evidence type="ECO:0000256" key="1">
    <source>
        <dbReference type="SAM" id="MobiDB-lite"/>
    </source>
</evidence>
<comment type="caution">
    <text evidence="2">The sequence shown here is derived from an EMBL/GenBank/DDBJ whole genome shotgun (WGS) entry which is preliminary data.</text>
</comment>
<feature type="compositionally biased region" description="Low complexity" evidence="1">
    <location>
        <begin position="10"/>
        <end position="24"/>
    </location>
</feature>
<protein>
    <submittedName>
        <fullName evidence="2">Uncharacterized protein</fullName>
    </submittedName>
</protein>
<evidence type="ECO:0000313" key="2">
    <source>
        <dbReference type="EMBL" id="KAF7842189.1"/>
    </source>
</evidence>
<reference evidence="2" key="1">
    <citation type="submission" date="2020-09" db="EMBL/GenBank/DDBJ databases">
        <title>Genome-Enabled Discovery of Anthraquinone Biosynthesis in Senna tora.</title>
        <authorList>
            <person name="Kang S.-H."/>
            <person name="Pandey R.P."/>
            <person name="Lee C.-M."/>
            <person name="Sim J.-S."/>
            <person name="Jeong J.-T."/>
            <person name="Choi B.-S."/>
            <person name="Jung M."/>
            <person name="Ginzburg D."/>
            <person name="Zhao K."/>
            <person name="Won S.Y."/>
            <person name="Oh T.-J."/>
            <person name="Yu Y."/>
            <person name="Kim N.-H."/>
            <person name="Lee O.R."/>
            <person name="Lee T.-H."/>
            <person name="Bashyal P."/>
            <person name="Kim T.-S."/>
            <person name="Lee W.-H."/>
            <person name="Kawkins C."/>
            <person name="Kim C.-K."/>
            <person name="Kim J.S."/>
            <person name="Ahn B.O."/>
            <person name="Rhee S.Y."/>
            <person name="Sohng J.K."/>
        </authorList>
    </citation>
    <scope>NUCLEOTIDE SEQUENCE</scope>
    <source>
        <tissue evidence="2">Leaf</tissue>
    </source>
</reference>
<evidence type="ECO:0000313" key="3">
    <source>
        <dbReference type="Proteomes" id="UP000634136"/>
    </source>
</evidence>
<keyword evidence="3" id="KW-1185">Reference proteome</keyword>
<sequence>MVFSNSLAGSTSFCSTTSTSGSTSALDPCPRLTVLGSSGSILSPDPCPRLLFLTDEGKYRSKKSLIIPSQLVTEPAVSKPHGTLSDAGRGLHSSTL</sequence>
<name>A0A835CHB0_9FABA</name>
<feature type="region of interest" description="Disordered" evidence="1">
    <location>
        <begin position="1"/>
        <end position="25"/>
    </location>
</feature>
<feature type="region of interest" description="Disordered" evidence="1">
    <location>
        <begin position="76"/>
        <end position="96"/>
    </location>
</feature>